<feature type="transmembrane region" description="Helical" evidence="2">
    <location>
        <begin position="559"/>
        <end position="581"/>
    </location>
</feature>
<dbReference type="GO" id="GO:0005886">
    <property type="term" value="C:plasma membrane"/>
    <property type="evidence" value="ECO:0007669"/>
    <property type="project" value="TreeGrafter"/>
</dbReference>
<feature type="transmembrane region" description="Helical" evidence="2">
    <location>
        <begin position="392"/>
        <end position="412"/>
    </location>
</feature>
<feature type="transmembrane region" description="Helical" evidence="2">
    <location>
        <begin position="924"/>
        <end position="954"/>
    </location>
</feature>
<comment type="caution">
    <text evidence="3">The sequence shown here is derived from an EMBL/GenBank/DDBJ whole genome shotgun (WGS) entry which is preliminary data.</text>
</comment>
<feature type="transmembrane region" description="Helical" evidence="2">
    <location>
        <begin position="30"/>
        <end position="53"/>
    </location>
</feature>
<dbReference type="InterPro" id="IPR027463">
    <property type="entry name" value="AcrB_DN_DC_subdom"/>
</dbReference>
<feature type="region of interest" description="Disordered" evidence="1">
    <location>
        <begin position="1173"/>
        <end position="1260"/>
    </location>
</feature>
<dbReference type="PANTHER" id="PTHR32063">
    <property type="match status" value="1"/>
</dbReference>
<dbReference type="Gene3D" id="3.30.2090.10">
    <property type="entry name" value="Multidrug efflux transporter AcrB TolC docking domain, DN and DC subdomains"/>
    <property type="match status" value="2"/>
</dbReference>
<dbReference type="SUPFAM" id="SSF82693">
    <property type="entry name" value="Multidrug efflux transporter AcrB pore domain, PN1, PN2, PC1 and PC2 subdomains"/>
    <property type="match status" value="3"/>
</dbReference>
<dbReference type="Gene3D" id="1.20.1640.10">
    <property type="entry name" value="Multidrug efflux transporter AcrB transmembrane domain"/>
    <property type="match status" value="2"/>
</dbReference>
<dbReference type="eggNOG" id="COG0841">
    <property type="taxonomic scope" value="Bacteria"/>
</dbReference>
<dbReference type="GO" id="GO:0042910">
    <property type="term" value="F:xenobiotic transmembrane transporter activity"/>
    <property type="evidence" value="ECO:0007669"/>
    <property type="project" value="TreeGrafter"/>
</dbReference>
<evidence type="ECO:0000313" key="3">
    <source>
        <dbReference type="EMBL" id="OCX77300.1"/>
    </source>
</evidence>
<dbReference type="Proteomes" id="UP000094893">
    <property type="component" value="Unassembled WGS sequence"/>
</dbReference>
<dbReference type="PANTHER" id="PTHR32063:SF16">
    <property type="entry name" value="CATION EFFLUX SYSTEM (ACRB_ACRD_ACRF FAMILY)"/>
    <property type="match status" value="1"/>
</dbReference>
<gene>
    <name evidence="3" type="ORF">A6P07_00315</name>
</gene>
<dbReference type="SUPFAM" id="SSF82866">
    <property type="entry name" value="Multidrug efflux transporter AcrB transmembrane domain"/>
    <property type="match status" value="2"/>
</dbReference>
<accession>A0A1C2IMV3</accession>
<dbReference type="STRING" id="930.GCA_002079865_02273"/>
<dbReference type="Gene3D" id="3.30.70.1440">
    <property type="entry name" value="Multidrug efflux transporter AcrB pore domain"/>
    <property type="match status" value="1"/>
</dbReference>
<dbReference type="Gene3D" id="3.30.70.1430">
    <property type="entry name" value="Multidrug efflux transporter AcrB pore domain"/>
    <property type="match status" value="2"/>
</dbReference>
<dbReference type="PRINTS" id="PR00702">
    <property type="entry name" value="ACRIFLAVINRP"/>
</dbReference>
<dbReference type="SUPFAM" id="SSF82714">
    <property type="entry name" value="Multidrug efflux transporter AcrB TolC docking domain, DN and DC subdomains"/>
    <property type="match status" value="1"/>
</dbReference>
<sequence>MHNGCQTPEPEIPETRPSRSLGLAGSIAKIFVSSPLAPLLLIVLLAAGILGLISTPRASNPQISVPMIDIFVGYPGHSPAEVSRMVSDPLERMMSELPGVRHVYSVSNRGESMVTVRFQVGRRMGPSLVEVYNKLAANMNRIPPGATHPLVRAKGINSVPFMTFTLWSREVGPATLNEIARTALQHLKQVPQTGESFIVHGPQETLTVDIHPGRLAAYGITPQQVAQTIKASNAQTETGRTDVQNMQMRIVTGQFLRTPAEVRNLVVGVYEGEPVYLFQVAQVRLGPSDPHSLVTYYQKAGKNQPEVDGAPAVTIALAKIAGSNGVTVARALIQKMHSLEGTVIPGNVHVSITRDNGKKANAKVDSLLFKLFVATAAVTLLILLALGWRAAAVVVITIPLILLITVFSAWLLGITINRVSLFGLIFSIGILVDDSIVIVENVYRRWLQEGTTSTETLIDAVREVGNPTILATFTVIAALLPMGFVGGMMGPYMAPIPVLGSVAMLFSLFTAFALAPWLMLRFKPSLKALERMHKGEHRQATWLRKFFRNTLIPLIRRKFYGRLFLGGIVVAFFASLALFLVEWVPFTMLPHGNSSAFNVVINMPAGTAMPVTANVTAEVVQSLQGMKDVRALQSYVGTPEPYDFNGMVRHYYLRNQPWQAMIHVQLLDKAERSASSSELAVVARRLITPIAAQHQAHIVVVQSPPGPPVLAPVVAEVYGPSAAIRDAVTRQVTAEFARAKNLTEVDNTLEAPHDYWHFHLNAIKAGMAGVRPSALNETLAMTLGGYKLGNFTPYGQNLAVPAVLQAPLALRSNVYSLAALPVPSVSYGAVPLYTLGHFDRKRAEQPIYQQDLKPVEYVTAGSRGRLDAPLYGMLEVEDALSGYLTPDGHPLGIDWISVPSGNHATIKWGGAWTVTYKTFRDMGIAFAVAIVLIYMLVVWEFGNFVIPAIIMVPIPLTLIGILPGHWLFGASFTATSMIGFIALAGIIVRNSILLVDYSQQRVAEGMPVMDALIEACATRTRPIVITALALMLGSAEIITSPIFRGMGISLLFGVMISTILTLLVIPLGCVSGRAAFCPAGMDLGDTQPNNPPPFPFAPASMQVSLSPRDSLARSDIQSAALVQDTPPKDAGPLTMTLEMIGQDIRAFFRAITKILLALLGQLWAWLMKRPAAHNKPEAPGPQSPSGPVSPPQGPDGSSQGPVNPHASTSESTSGSAKSPVSGQSNPVATKAAETTAPPSPRAKARGIHLRSSGSKPKKED</sequence>
<dbReference type="EMBL" id="LWSA01000005">
    <property type="protein sequence ID" value="OCX77300.1"/>
    <property type="molecule type" value="Genomic_DNA"/>
</dbReference>
<feature type="transmembrane region" description="Helical" evidence="2">
    <location>
        <begin position="1146"/>
        <end position="1166"/>
    </location>
</feature>
<name>A0A1C2IMV3_ACITH</name>
<dbReference type="InterPro" id="IPR001036">
    <property type="entry name" value="Acrflvin-R"/>
</dbReference>
<keyword evidence="2" id="KW-0812">Transmembrane</keyword>
<keyword evidence="2" id="KW-0472">Membrane</keyword>
<feature type="transmembrane region" description="Helical" evidence="2">
    <location>
        <begin position="1023"/>
        <end position="1043"/>
    </location>
</feature>
<feature type="transmembrane region" description="Helical" evidence="2">
    <location>
        <begin position="367"/>
        <end position="386"/>
    </location>
</feature>
<evidence type="ECO:0000256" key="2">
    <source>
        <dbReference type="SAM" id="Phobius"/>
    </source>
</evidence>
<feature type="transmembrane region" description="Helical" evidence="2">
    <location>
        <begin position="496"/>
        <end position="519"/>
    </location>
</feature>
<proteinExistence type="predicted"/>
<keyword evidence="2" id="KW-1133">Transmembrane helix</keyword>
<dbReference type="AlphaFoldDB" id="A0A1C2IMV3"/>
<feature type="compositionally biased region" description="Low complexity" evidence="1">
    <location>
        <begin position="1194"/>
        <end position="1218"/>
    </location>
</feature>
<dbReference type="Gene3D" id="3.30.70.1320">
    <property type="entry name" value="Multidrug efflux transporter AcrB pore domain like"/>
    <property type="match status" value="1"/>
</dbReference>
<feature type="compositionally biased region" description="Pro residues" evidence="1">
    <location>
        <begin position="1178"/>
        <end position="1193"/>
    </location>
</feature>
<evidence type="ECO:0000256" key="1">
    <source>
        <dbReference type="SAM" id="MobiDB-lite"/>
    </source>
</evidence>
<dbReference type="Pfam" id="PF00873">
    <property type="entry name" value="ACR_tran"/>
    <property type="match status" value="1"/>
</dbReference>
<organism evidence="3 4">
    <name type="scientific">Acidithiobacillus thiooxidans</name>
    <name type="common">Thiobacillus thiooxidans</name>
    <dbReference type="NCBI Taxonomy" id="930"/>
    <lineage>
        <taxon>Bacteria</taxon>
        <taxon>Pseudomonadati</taxon>
        <taxon>Pseudomonadota</taxon>
        <taxon>Acidithiobacillia</taxon>
        <taxon>Acidithiobacillales</taxon>
        <taxon>Acidithiobacillaceae</taxon>
        <taxon>Acidithiobacillus</taxon>
    </lineage>
</organism>
<protein>
    <submittedName>
        <fullName evidence="3">Acriflavin resistance protein</fullName>
    </submittedName>
</protein>
<feature type="transmembrane region" description="Helical" evidence="2">
    <location>
        <begin position="966"/>
        <end position="988"/>
    </location>
</feature>
<evidence type="ECO:0000313" key="4">
    <source>
        <dbReference type="Proteomes" id="UP000094893"/>
    </source>
</evidence>
<reference evidence="3 4" key="1">
    <citation type="journal article" date="2016" name="Int. J. Mol. Sci.">
        <title>Comparative genomics of the extreme acidophile Acidithiobacillus thiooxidans reveals intraspecific divergence and niche adaptation.</title>
        <authorList>
            <person name="Zhang X."/>
            <person name="Feng X."/>
            <person name="Tao J."/>
            <person name="Ma L."/>
            <person name="Xiao Y."/>
            <person name="Liang Y."/>
            <person name="Liu X."/>
            <person name="Yin H."/>
        </authorList>
    </citation>
    <scope>NUCLEOTIDE SEQUENCE [LARGE SCALE GENOMIC DNA]</scope>
    <source>
        <strain evidence="3 4">A02</strain>
    </source>
</reference>
<feature type="transmembrane region" description="Helical" evidence="2">
    <location>
        <begin position="1049"/>
        <end position="1070"/>
    </location>
</feature>
<feature type="transmembrane region" description="Helical" evidence="2">
    <location>
        <begin position="469"/>
        <end position="489"/>
    </location>
</feature>
<dbReference type="RefSeq" id="WP_024892826.1">
    <property type="nucleotide sequence ID" value="NZ_LWSA01000005.1"/>
</dbReference>